<dbReference type="NCBIfam" id="NF033608">
    <property type="entry name" value="type_I_tox_Fst"/>
    <property type="match status" value="1"/>
</dbReference>
<keyword evidence="1" id="KW-0812">Transmembrane</keyword>
<gene>
    <name evidence="2" type="ORF">BU112_05130</name>
</gene>
<evidence type="ECO:0000313" key="3">
    <source>
        <dbReference type="Proteomes" id="UP000286317"/>
    </source>
</evidence>
<evidence type="ECO:0000313" key="2">
    <source>
        <dbReference type="EMBL" id="RIN01601.1"/>
    </source>
</evidence>
<proteinExistence type="predicted"/>
<keyword evidence="1" id="KW-1133">Transmembrane helix</keyword>
<sequence length="31" mass="3568">MTDILVHIMTTAVSGCIVALFAYWLRKRDDK</sequence>
<feature type="transmembrane region" description="Helical" evidence="1">
    <location>
        <begin position="6"/>
        <end position="25"/>
    </location>
</feature>
<protein>
    <submittedName>
        <fullName evidence="2">Type I toxin-antitoxin system Fst family toxin</fullName>
    </submittedName>
</protein>
<dbReference type="EMBL" id="QXUF01000025">
    <property type="protein sequence ID" value="RIN01601.1"/>
    <property type="molecule type" value="Genomic_DNA"/>
</dbReference>
<dbReference type="Proteomes" id="UP000286317">
    <property type="component" value="Unassembled WGS sequence"/>
</dbReference>
<dbReference type="RefSeq" id="WP_107524066.1">
    <property type="nucleotide sequence ID" value="NZ_JBOIHO010000010.1"/>
</dbReference>
<keyword evidence="3" id="KW-1185">Reference proteome</keyword>
<organism evidence="2 3">
    <name type="scientific">Staphylococcus shinii</name>
    <dbReference type="NCBI Taxonomy" id="2912228"/>
    <lineage>
        <taxon>Bacteria</taxon>
        <taxon>Bacillati</taxon>
        <taxon>Bacillota</taxon>
        <taxon>Bacilli</taxon>
        <taxon>Bacillales</taxon>
        <taxon>Staphylococcaceae</taxon>
        <taxon>Staphylococcus</taxon>
    </lineage>
</organism>
<dbReference type="OrthoDB" id="2399875at2"/>
<name>A0A418IGR5_9STAP</name>
<accession>A0A418IGR5</accession>
<comment type="caution">
    <text evidence="2">The sequence shown here is derived from an EMBL/GenBank/DDBJ whole genome shotgun (WGS) entry which is preliminary data.</text>
</comment>
<keyword evidence="1" id="KW-0472">Membrane</keyword>
<evidence type="ECO:0000256" key="1">
    <source>
        <dbReference type="SAM" id="Phobius"/>
    </source>
</evidence>
<reference evidence="2 3" key="1">
    <citation type="journal article" date="2016" name="Front. Microbiol.">
        <title>Comprehensive Phylogenetic Analysis of Bovine Non-aureus Staphylococci Species Based on Whole-Genome Sequencing.</title>
        <authorList>
            <person name="Naushad S."/>
            <person name="Barkema H.W."/>
            <person name="Luby C."/>
            <person name="Condas L.A."/>
            <person name="Nobrega D.B."/>
            <person name="Carson D.A."/>
            <person name="De Buck J."/>
        </authorList>
    </citation>
    <scope>NUCLEOTIDE SEQUENCE [LARGE SCALE GENOMIC DNA]</scope>
    <source>
        <strain evidence="2 3">SNUC 4554</strain>
    </source>
</reference>
<dbReference type="AlphaFoldDB" id="A0A418IGR5"/>